<dbReference type="SMART" id="SM00342">
    <property type="entry name" value="HTH_ARAC"/>
    <property type="match status" value="1"/>
</dbReference>
<feature type="domain" description="HTH araC/xylS-type" evidence="5">
    <location>
        <begin position="251"/>
        <end position="356"/>
    </location>
</feature>
<protein>
    <submittedName>
        <fullName evidence="6">DNA-binding helix-turn-helix protein</fullName>
    </submittedName>
</protein>
<evidence type="ECO:0000256" key="1">
    <source>
        <dbReference type="ARBA" id="ARBA00023015"/>
    </source>
</evidence>
<name>A0A2P2E316_9LEPT</name>
<dbReference type="InterPro" id="IPR018060">
    <property type="entry name" value="HTH_AraC"/>
</dbReference>
<dbReference type="Pfam" id="PF12833">
    <property type="entry name" value="HTH_18"/>
    <property type="match status" value="1"/>
</dbReference>
<dbReference type="Gene3D" id="1.10.10.60">
    <property type="entry name" value="Homeodomain-like"/>
    <property type="match status" value="1"/>
</dbReference>
<dbReference type="EMBL" id="BFBB01000008">
    <property type="protein sequence ID" value="GBF51244.1"/>
    <property type="molecule type" value="Genomic_DNA"/>
</dbReference>
<dbReference type="GO" id="GO:0043565">
    <property type="term" value="F:sequence-specific DNA binding"/>
    <property type="evidence" value="ECO:0007669"/>
    <property type="project" value="InterPro"/>
</dbReference>
<keyword evidence="4" id="KW-1133">Transmembrane helix</keyword>
<keyword evidence="3" id="KW-0804">Transcription</keyword>
<dbReference type="PANTHER" id="PTHR43280:SF29">
    <property type="entry name" value="ARAC-FAMILY TRANSCRIPTIONAL REGULATOR"/>
    <property type="match status" value="1"/>
</dbReference>
<keyword evidence="1" id="KW-0805">Transcription regulation</keyword>
<evidence type="ECO:0000256" key="2">
    <source>
        <dbReference type="ARBA" id="ARBA00023125"/>
    </source>
</evidence>
<accession>A0A2P2E316</accession>
<dbReference type="GO" id="GO:0003700">
    <property type="term" value="F:DNA-binding transcription factor activity"/>
    <property type="evidence" value="ECO:0007669"/>
    <property type="project" value="InterPro"/>
</dbReference>
<gene>
    <name evidence="6" type="ORF">LPTSP4_27760</name>
</gene>
<dbReference type="OrthoDB" id="326536at2"/>
<organism evidence="6 7">
    <name type="scientific">Leptospira ryugenii</name>
    <dbReference type="NCBI Taxonomy" id="1917863"/>
    <lineage>
        <taxon>Bacteria</taxon>
        <taxon>Pseudomonadati</taxon>
        <taxon>Spirochaetota</taxon>
        <taxon>Spirochaetia</taxon>
        <taxon>Leptospirales</taxon>
        <taxon>Leptospiraceae</taxon>
        <taxon>Leptospira</taxon>
    </lineage>
</organism>
<keyword evidence="7" id="KW-1185">Reference proteome</keyword>
<sequence>MEIGSIILGFAFLQSLHLAFYFLLKDRPMQDKAGFVFFFIFLAFTFFCNFLYISGWIKVFIHFSQLGYLLGVLAPPLFLLGISNYYRLHLFSPQFAISAFLPSIALGIYQLPFFFSDTETKLHFLNANQADLVQGEPFQLMLYVLVSNFIFLSFFSYRLFRVKSSFDEPGAKQSLQISLWILVVWHLIGICIYALHPSRTEEAIINIGFCFWTIGLSYFRLITDQREFKLKQQKKSEDKYKKSLLVDDKLQKAGMKIEAFFSESDRIFDSDFSFEELSIALGHSNHDLSQVFNRYFQKTFYEYLREKRIEKALEYLSTTDWTVLRIGMEVGYESKSAFLRAFRQIKSVSPKEYKQKLQSRSI</sequence>
<dbReference type="SUPFAM" id="SSF46689">
    <property type="entry name" value="Homeodomain-like"/>
    <property type="match status" value="1"/>
</dbReference>
<evidence type="ECO:0000313" key="7">
    <source>
        <dbReference type="Proteomes" id="UP000245133"/>
    </source>
</evidence>
<proteinExistence type="predicted"/>
<feature type="transmembrane region" description="Helical" evidence="4">
    <location>
        <begin position="95"/>
        <end position="115"/>
    </location>
</feature>
<dbReference type="Proteomes" id="UP000245133">
    <property type="component" value="Unassembled WGS sequence"/>
</dbReference>
<dbReference type="InterPro" id="IPR018062">
    <property type="entry name" value="HTH_AraC-typ_CS"/>
</dbReference>
<reference evidence="6 7" key="1">
    <citation type="submission" date="2018-02" db="EMBL/GenBank/DDBJ databases">
        <title>Novel Leptospira species isolated from soil and water in Japan.</title>
        <authorList>
            <person name="Nakao R."/>
            <person name="Masuzawa T."/>
        </authorList>
    </citation>
    <scope>NUCLEOTIDE SEQUENCE [LARGE SCALE GENOMIC DNA]</scope>
    <source>
        <strain evidence="6 7">YH101</strain>
    </source>
</reference>
<keyword evidence="4" id="KW-0812">Transmembrane</keyword>
<comment type="caution">
    <text evidence="6">The sequence shown here is derived from an EMBL/GenBank/DDBJ whole genome shotgun (WGS) entry which is preliminary data.</text>
</comment>
<keyword evidence="4" id="KW-0472">Membrane</keyword>
<feature type="transmembrane region" description="Helical" evidence="4">
    <location>
        <begin position="140"/>
        <end position="157"/>
    </location>
</feature>
<dbReference type="RefSeq" id="WP_108977606.1">
    <property type="nucleotide sequence ID" value="NZ_BFBB01000008.1"/>
</dbReference>
<feature type="transmembrane region" description="Helical" evidence="4">
    <location>
        <begin position="6"/>
        <end position="24"/>
    </location>
</feature>
<evidence type="ECO:0000259" key="5">
    <source>
        <dbReference type="PROSITE" id="PS01124"/>
    </source>
</evidence>
<dbReference type="PROSITE" id="PS00041">
    <property type="entry name" value="HTH_ARAC_FAMILY_1"/>
    <property type="match status" value="1"/>
</dbReference>
<keyword evidence="2 6" id="KW-0238">DNA-binding</keyword>
<dbReference type="InterPro" id="IPR009057">
    <property type="entry name" value="Homeodomain-like_sf"/>
</dbReference>
<evidence type="ECO:0000313" key="6">
    <source>
        <dbReference type="EMBL" id="GBF51244.1"/>
    </source>
</evidence>
<feature type="transmembrane region" description="Helical" evidence="4">
    <location>
        <begin position="63"/>
        <end position="83"/>
    </location>
</feature>
<feature type="transmembrane region" description="Helical" evidence="4">
    <location>
        <begin position="177"/>
        <end position="197"/>
    </location>
</feature>
<feature type="transmembrane region" description="Helical" evidence="4">
    <location>
        <begin position="36"/>
        <end position="57"/>
    </location>
</feature>
<evidence type="ECO:0000256" key="3">
    <source>
        <dbReference type="ARBA" id="ARBA00023163"/>
    </source>
</evidence>
<feature type="transmembrane region" description="Helical" evidence="4">
    <location>
        <begin position="203"/>
        <end position="222"/>
    </location>
</feature>
<dbReference type="AlphaFoldDB" id="A0A2P2E316"/>
<dbReference type="PANTHER" id="PTHR43280">
    <property type="entry name" value="ARAC-FAMILY TRANSCRIPTIONAL REGULATOR"/>
    <property type="match status" value="1"/>
</dbReference>
<dbReference type="PROSITE" id="PS01124">
    <property type="entry name" value="HTH_ARAC_FAMILY_2"/>
    <property type="match status" value="1"/>
</dbReference>
<evidence type="ECO:0000256" key="4">
    <source>
        <dbReference type="SAM" id="Phobius"/>
    </source>
</evidence>